<organism evidence="2 3">
    <name type="scientific">Stenotrophobium rhamnosiphilum</name>
    <dbReference type="NCBI Taxonomy" id="2029166"/>
    <lineage>
        <taxon>Bacteria</taxon>
        <taxon>Pseudomonadati</taxon>
        <taxon>Pseudomonadota</taxon>
        <taxon>Gammaproteobacteria</taxon>
        <taxon>Nevskiales</taxon>
        <taxon>Nevskiaceae</taxon>
        <taxon>Stenotrophobium</taxon>
    </lineage>
</organism>
<feature type="transmembrane region" description="Helical" evidence="1">
    <location>
        <begin position="64"/>
        <end position="81"/>
    </location>
</feature>
<sequence>MQNKKSFWGVQMALISLVYIFAAFKALSGDFSHPTVLISALLLAAHALEIPVAFYALKGRSASVPRVLLLCLLFGLVWWVPARRGVFAVN</sequence>
<protein>
    <recommendedName>
        <fullName evidence="4">DUF1145 domain-containing protein</fullName>
    </recommendedName>
</protein>
<evidence type="ECO:0008006" key="4">
    <source>
        <dbReference type="Google" id="ProtNLM"/>
    </source>
</evidence>
<proteinExistence type="predicted"/>
<comment type="caution">
    <text evidence="2">The sequence shown here is derived from an EMBL/GenBank/DDBJ whole genome shotgun (WGS) entry which is preliminary data.</text>
</comment>
<feature type="transmembrane region" description="Helical" evidence="1">
    <location>
        <begin position="7"/>
        <end position="24"/>
    </location>
</feature>
<reference evidence="2 3" key="1">
    <citation type="submission" date="2018-04" db="EMBL/GenBank/DDBJ databases">
        <title>Novel species isolated from glacier.</title>
        <authorList>
            <person name="Liu Q."/>
            <person name="Xin Y.-H."/>
        </authorList>
    </citation>
    <scope>NUCLEOTIDE SEQUENCE [LARGE SCALE GENOMIC DNA]</scope>
    <source>
        <strain evidence="2 3">GT1R17</strain>
    </source>
</reference>
<keyword evidence="1" id="KW-1133">Transmembrane helix</keyword>
<dbReference type="OrthoDB" id="9132534at2"/>
<evidence type="ECO:0000313" key="2">
    <source>
        <dbReference type="EMBL" id="PTU29072.1"/>
    </source>
</evidence>
<dbReference type="EMBL" id="QANS01000008">
    <property type="protein sequence ID" value="PTU29072.1"/>
    <property type="molecule type" value="Genomic_DNA"/>
</dbReference>
<evidence type="ECO:0000313" key="3">
    <source>
        <dbReference type="Proteomes" id="UP000244248"/>
    </source>
</evidence>
<dbReference type="AlphaFoldDB" id="A0A2T5MBG3"/>
<dbReference type="Proteomes" id="UP000244248">
    <property type="component" value="Unassembled WGS sequence"/>
</dbReference>
<dbReference type="RefSeq" id="WP_107941603.1">
    <property type="nucleotide sequence ID" value="NZ_QANS01000008.1"/>
</dbReference>
<feature type="transmembrane region" description="Helical" evidence="1">
    <location>
        <begin position="36"/>
        <end position="57"/>
    </location>
</feature>
<name>A0A2T5MBG3_9GAMM</name>
<keyword evidence="1" id="KW-0472">Membrane</keyword>
<gene>
    <name evidence="2" type="ORF">CJD38_17075</name>
</gene>
<accession>A0A2T5MBG3</accession>
<evidence type="ECO:0000256" key="1">
    <source>
        <dbReference type="SAM" id="Phobius"/>
    </source>
</evidence>
<keyword evidence="1" id="KW-0812">Transmembrane</keyword>
<keyword evidence="3" id="KW-1185">Reference proteome</keyword>